<dbReference type="Proteomes" id="UP000180098">
    <property type="component" value="Unassembled WGS sequence"/>
</dbReference>
<dbReference type="PROSITE" id="PS51918">
    <property type="entry name" value="RADICAL_SAM"/>
    <property type="match status" value="1"/>
</dbReference>
<accession>A0A1S2LQW9</accession>
<keyword evidence="2" id="KW-0004">4Fe-4S</keyword>
<keyword evidence="9" id="KW-1185">Reference proteome</keyword>
<gene>
    <name evidence="8" type="ORF">BKP35_08370</name>
</gene>
<evidence type="ECO:0000256" key="6">
    <source>
        <dbReference type="ARBA" id="ARBA00023014"/>
    </source>
</evidence>
<feature type="domain" description="Radical SAM core" evidence="7">
    <location>
        <begin position="83"/>
        <end position="306"/>
    </location>
</feature>
<dbReference type="Pfam" id="PF04055">
    <property type="entry name" value="Radical_SAM"/>
    <property type="match status" value="1"/>
</dbReference>
<evidence type="ECO:0000256" key="5">
    <source>
        <dbReference type="ARBA" id="ARBA00023004"/>
    </source>
</evidence>
<dbReference type="UniPathway" id="UPA00782"/>
<comment type="cofactor">
    <cofactor evidence="1">
        <name>[4Fe-4S] cluster</name>
        <dbReference type="ChEBI" id="CHEBI:49883"/>
    </cofactor>
</comment>
<evidence type="ECO:0000313" key="9">
    <source>
        <dbReference type="Proteomes" id="UP000180098"/>
    </source>
</evidence>
<evidence type="ECO:0000259" key="7">
    <source>
        <dbReference type="PROSITE" id="PS51918"/>
    </source>
</evidence>
<comment type="caution">
    <text evidence="8">The sequence shown here is derived from an EMBL/GenBank/DDBJ whole genome shotgun (WGS) entry which is preliminary data.</text>
</comment>
<dbReference type="SFLD" id="SFLDS00029">
    <property type="entry name" value="Radical_SAM"/>
    <property type="match status" value="1"/>
</dbReference>
<dbReference type="SFLD" id="SFLDG01384">
    <property type="entry name" value="thioether_bond_formation_requi"/>
    <property type="match status" value="1"/>
</dbReference>
<evidence type="ECO:0000256" key="3">
    <source>
        <dbReference type="ARBA" id="ARBA00022691"/>
    </source>
</evidence>
<dbReference type="Gene3D" id="3.20.20.70">
    <property type="entry name" value="Aldolase class I"/>
    <property type="match status" value="1"/>
</dbReference>
<dbReference type="OrthoDB" id="9808591at2"/>
<dbReference type="SFLD" id="SFLDG01067">
    <property type="entry name" value="SPASM/twitch_domain_containing"/>
    <property type="match status" value="1"/>
</dbReference>
<dbReference type="CDD" id="cd01335">
    <property type="entry name" value="Radical_SAM"/>
    <property type="match status" value="1"/>
</dbReference>
<keyword evidence="5" id="KW-0408">Iron</keyword>
<dbReference type="PANTHER" id="PTHR43787:SF3">
    <property type="entry name" value="ARYLSULFATASE REGULATORY PROTEIN"/>
    <property type="match status" value="1"/>
</dbReference>
<dbReference type="AlphaFoldDB" id="A0A1S2LQW9"/>
<dbReference type="InterPro" id="IPR058240">
    <property type="entry name" value="rSAM_sf"/>
</dbReference>
<dbReference type="PANTHER" id="PTHR43787">
    <property type="entry name" value="FEMO COFACTOR BIOSYNTHESIS PROTEIN NIFB-RELATED"/>
    <property type="match status" value="1"/>
</dbReference>
<evidence type="ECO:0000313" key="8">
    <source>
        <dbReference type="EMBL" id="OIJ13785.1"/>
    </source>
</evidence>
<dbReference type="InterPro" id="IPR013785">
    <property type="entry name" value="Aldolase_TIM"/>
</dbReference>
<dbReference type="InterPro" id="IPR007197">
    <property type="entry name" value="rSAM"/>
</dbReference>
<sequence length="431" mass="48789">MYKRSRFNVVSETDLGELIVYNSYSGAIALFDKEEAEKVHGLLTKGASGETHLEQQLVQQGFLVSSEIDEKRRATFLHQTMHRTDSMHLVILPTESCNFRCTYCYEDFPRGKMTEKAKQGLKNYVQQQGKYLKQLTVSWFGGEPLLADDVINELSETFLQVANEQDFVYSAEVATNGYLLTKDRFEQLLKNGVQQVMVTIDGNEVEHNQRRKLANGEGSFATIFENLRSLKEVEGDFEITLRTNFDEESLAAMPDFISSLKANFGDDPRFKTYFRPVARWGGKNDECLPVCDRNTIDEKIWEFTEKAIEEGLPMSALIAGSLQPTASVCYAAKPNSFIIASDAQIFKCTLAFDAEENQLGTLEEDGTLNIDYDKVALWTTSGEETDENCQSCFFRPACQGNHCPFYRKATGDRPCSHEKRQIKKVLSLIAK</sequence>
<dbReference type="NCBIfam" id="TIGR04085">
    <property type="entry name" value="rSAM_more_4Fe4S"/>
    <property type="match status" value="1"/>
</dbReference>
<evidence type="ECO:0000256" key="2">
    <source>
        <dbReference type="ARBA" id="ARBA00022485"/>
    </source>
</evidence>
<protein>
    <submittedName>
        <fullName evidence="8">Radical SAM/SPASM domain-containing protein</fullName>
    </submittedName>
</protein>
<dbReference type="GO" id="GO:0046872">
    <property type="term" value="F:metal ion binding"/>
    <property type="evidence" value="ECO:0007669"/>
    <property type="project" value="UniProtKB-KW"/>
</dbReference>
<dbReference type="RefSeq" id="WP_071312896.1">
    <property type="nucleotide sequence ID" value="NZ_MLQQ01000013.1"/>
</dbReference>
<keyword evidence="4" id="KW-0479">Metal-binding</keyword>
<dbReference type="InterPro" id="IPR023885">
    <property type="entry name" value="4Fe4S-binding_SPASM_dom"/>
</dbReference>
<keyword evidence="3" id="KW-0949">S-adenosyl-L-methionine</keyword>
<dbReference type="SFLD" id="SFLDG01386">
    <property type="entry name" value="main_SPASM_domain-containing"/>
    <property type="match status" value="1"/>
</dbReference>
<organism evidence="8 9">
    <name type="scientific">Anaerobacillus arseniciselenatis</name>
    <dbReference type="NCBI Taxonomy" id="85682"/>
    <lineage>
        <taxon>Bacteria</taxon>
        <taxon>Bacillati</taxon>
        <taxon>Bacillota</taxon>
        <taxon>Bacilli</taxon>
        <taxon>Bacillales</taxon>
        <taxon>Bacillaceae</taxon>
        <taxon>Anaerobacillus</taxon>
    </lineage>
</organism>
<dbReference type="SUPFAM" id="SSF102114">
    <property type="entry name" value="Radical SAM enzymes"/>
    <property type="match status" value="1"/>
</dbReference>
<dbReference type="GO" id="GO:0051539">
    <property type="term" value="F:4 iron, 4 sulfur cluster binding"/>
    <property type="evidence" value="ECO:0007669"/>
    <property type="project" value="UniProtKB-KW"/>
</dbReference>
<dbReference type="GO" id="GO:0016491">
    <property type="term" value="F:oxidoreductase activity"/>
    <property type="evidence" value="ECO:0007669"/>
    <property type="project" value="InterPro"/>
</dbReference>
<proteinExistence type="predicted"/>
<evidence type="ECO:0000256" key="1">
    <source>
        <dbReference type="ARBA" id="ARBA00001966"/>
    </source>
</evidence>
<name>A0A1S2LQW9_9BACI</name>
<keyword evidence="6" id="KW-0411">Iron-sulfur</keyword>
<reference evidence="8 9" key="1">
    <citation type="submission" date="2016-10" db="EMBL/GenBank/DDBJ databases">
        <title>Draft genome sequences of four alkaliphilic bacteria belonging to the Anaerobacillus genus.</title>
        <authorList>
            <person name="Bassil N.M."/>
            <person name="Lloyd J.R."/>
        </authorList>
    </citation>
    <scope>NUCLEOTIDE SEQUENCE [LARGE SCALE GENOMIC DNA]</scope>
    <source>
        <strain evidence="8 9">DSM 15340</strain>
    </source>
</reference>
<evidence type="ECO:0000256" key="4">
    <source>
        <dbReference type="ARBA" id="ARBA00022723"/>
    </source>
</evidence>
<dbReference type="EMBL" id="MLQQ01000013">
    <property type="protein sequence ID" value="OIJ13785.1"/>
    <property type="molecule type" value="Genomic_DNA"/>
</dbReference>
<dbReference type="InterPro" id="IPR023867">
    <property type="entry name" value="Sulphatase_maturase_rSAM"/>
</dbReference>